<dbReference type="Proteomes" id="UP000289340">
    <property type="component" value="Chromosome 18"/>
</dbReference>
<feature type="region of interest" description="Disordered" evidence="1">
    <location>
        <begin position="91"/>
        <end position="141"/>
    </location>
</feature>
<evidence type="ECO:0000313" key="3">
    <source>
        <dbReference type="EMBL" id="RZB52354.1"/>
    </source>
</evidence>
<feature type="domain" description="Transposase-associated" evidence="2">
    <location>
        <begin position="4"/>
        <end position="76"/>
    </location>
</feature>
<dbReference type="PANTHER" id="PTHR46775:SF1">
    <property type="entry name" value="FLOCCULATION PROTEIN (DUF1296)"/>
    <property type="match status" value="1"/>
</dbReference>
<gene>
    <name evidence="3" type="ORF">D0Y65_048711</name>
</gene>
<keyword evidence="4" id="KW-1185">Reference proteome</keyword>
<dbReference type="GO" id="GO:0051082">
    <property type="term" value="F:unfolded protein binding"/>
    <property type="evidence" value="ECO:0007669"/>
    <property type="project" value="TreeGrafter"/>
</dbReference>
<name>A0A445FU42_GLYSO</name>
<dbReference type="InterPro" id="IPR029480">
    <property type="entry name" value="Transpos_assoc"/>
</dbReference>
<sequence>MDQTWMKGSPITQEYENGVEEFLQFTECNAQSLHGKSFCPCVKYGNGRRQSVNDIRTHLICESIILNYTKWIWHGELPDMPTVSNAEPVNIDMRHDFPNHPQSPTNGVKNLSSSEVDGSSSAIQENNESKQDDALPSGGHQHSWVLTSPNYSFGFVPPMLGTQLTQFEYQTHDASQLPSFIVHKQLDLTSYYAQFYRIGGDSDGRLSPFSSRGANTKYNGNITLHPAPTCQSTQEHRLKEALKPGDPQGLHSEEFVRASPS</sequence>
<evidence type="ECO:0000256" key="1">
    <source>
        <dbReference type="SAM" id="MobiDB-lite"/>
    </source>
</evidence>
<dbReference type="AlphaFoldDB" id="A0A445FU42"/>
<feature type="compositionally biased region" description="Basic and acidic residues" evidence="1">
    <location>
        <begin position="251"/>
        <end position="261"/>
    </location>
</feature>
<proteinExistence type="predicted"/>
<accession>A0A445FU42</accession>
<dbReference type="InterPro" id="IPR044277">
    <property type="entry name" value="GIP1"/>
</dbReference>
<feature type="compositionally biased region" description="Polar residues" evidence="1">
    <location>
        <begin position="100"/>
        <end position="126"/>
    </location>
</feature>
<evidence type="ECO:0000259" key="2">
    <source>
        <dbReference type="Pfam" id="PF13963"/>
    </source>
</evidence>
<dbReference type="EMBL" id="QZWG01000018">
    <property type="protein sequence ID" value="RZB52354.1"/>
    <property type="molecule type" value="Genomic_DNA"/>
</dbReference>
<dbReference type="Pfam" id="PF13963">
    <property type="entry name" value="Transpos_assoc"/>
    <property type="match status" value="1"/>
</dbReference>
<evidence type="ECO:0000313" key="4">
    <source>
        <dbReference type="Proteomes" id="UP000289340"/>
    </source>
</evidence>
<feature type="region of interest" description="Disordered" evidence="1">
    <location>
        <begin position="242"/>
        <end position="261"/>
    </location>
</feature>
<comment type="caution">
    <text evidence="3">The sequence shown here is derived from an EMBL/GenBank/DDBJ whole genome shotgun (WGS) entry which is preliminary data.</text>
</comment>
<organism evidence="3 4">
    <name type="scientific">Glycine soja</name>
    <name type="common">Wild soybean</name>
    <dbReference type="NCBI Taxonomy" id="3848"/>
    <lineage>
        <taxon>Eukaryota</taxon>
        <taxon>Viridiplantae</taxon>
        <taxon>Streptophyta</taxon>
        <taxon>Embryophyta</taxon>
        <taxon>Tracheophyta</taxon>
        <taxon>Spermatophyta</taxon>
        <taxon>Magnoliopsida</taxon>
        <taxon>eudicotyledons</taxon>
        <taxon>Gunneridae</taxon>
        <taxon>Pentapetalae</taxon>
        <taxon>rosids</taxon>
        <taxon>fabids</taxon>
        <taxon>Fabales</taxon>
        <taxon>Fabaceae</taxon>
        <taxon>Papilionoideae</taxon>
        <taxon>50 kb inversion clade</taxon>
        <taxon>NPAAA clade</taxon>
        <taxon>indigoferoid/millettioid clade</taxon>
        <taxon>Phaseoleae</taxon>
        <taxon>Glycine</taxon>
        <taxon>Glycine subgen. Soja</taxon>
    </lineage>
</organism>
<protein>
    <recommendedName>
        <fullName evidence="2">Transposase-associated domain-containing protein</fullName>
    </recommendedName>
</protein>
<dbReference type="PANTHER" id="PTHR46775">
    <property type="entry name" value="FLOCCULATION PROTEIN (DUF1296)"/>
    <property type="match status" value="1"/>
</dbReference>
<reference evidence="3 4" key="1">
    <citation type="submission" date="2018-09" db="EMBL/GenBank/DDBJ databases">
        <title>A high-quality reference genome of wild soybean provides a powerful tool to mine soybean genomes.</title>
        <authorList>
            <person name="Xie M."/>
            <person name="Chung C.Y.L."/>
            <person name="Li M.-W."/>
            <person name="Wong F.-L."/>
            <person name="Chan T.-F."/>
            <person name="Lam H.-M."/>
        </authorList>
    </citation>
    <scope>NUCLEOTIDE SEQUENCE [LARGE SCALE GENOMIC DNA]</scope>
    <source>
        <strain evidence="4">cv. W05</strain>
        <tissue evidence="3">Hypocotyl of etiolated seedlings</tissue>
    </source>
</reference>